<organism evidence="1 2">
    <name type="scientific">Alkalibacterium subtropicum</name>
    <dbReference type="NCBI Taxonomy" id="753702"/>
    <lineage>
        <taxon>Bacteria</taxon>
        <taxon>Bacillati</taxon>
        <taxon>Bacillota</taxon>
        <taxon>Bacilli</taxon>
        <taxon>Lactobacillales</taxon>
        <taxon>Carnobacteriaceae</taxon>
        <taxon>Alkalibacterium</taxon>
    </lineage>
</organism>
<dbReference type="STRING" id="753702.SAMN04488102_102165"/>
<dbReference type="RefSeq" id="WP_091528488.1">
    <property type="nucleotide sequence ID" value="NZ_FOLT01000002.1"/>
</dbReference>
<evidence type="ECO:0000313" key="1">
    <source>
        <dbReference type="EMBL" id="SFC00383.1"/>
    </source>
</evidence>
<dbReference type="AlphaFoldDB" id="A0A1I1FTJ3"/>
<dbReference type="Proteomes" id="UP000199612">
    <property type="component" value="Unassembled WGS sequence"/>
</dbReference>
<dbReference type="OrthoDB" id="2964489at2"/>
<name>A0A1I1FTJ3_9LACT</name>
<gene>
    <name evidence="1" type="ORF">SAMN04488102_102165</name>
</gene>
<keyword evidence="2" id="KW-1185">Reference proteome</keyword>
<accession>A0A1I1FTJ3</accession>
<dbReference type="EMBL" id="FOLT01000002">
    <property type="protein sequence ID" value="SFC00383.1"/>
    <property type="molecule type" value="Genomic_DNA"/>
</dbReference>
<protein>
    <submittedName>
        <fullName evidence="1">Uncharacterized protein</fullName>
    </submittedName>
</protein>
<reference evidence="2" key="1">
    <citation type="submission" date="2016-10" db="EMBL/GenBank/DDBJ databases">
        <authorList>
            <person name="Varghese N."/>
            <person name="Submissions S."/>
        </authorList>
    </citation>
    <scope>NUCLEOTIDE SEQUENCE [LARGE SCALE GENOMIC DNA]</scope>
    <source>
        <strain evidence="2">DSM 23664</strain>
    </source>
</reference>
<proteinExistence type="predicted"/>
<sequence length="232" mass="26853">MKKRVMISSFLILLIAAVAFGYLQYRENNQYESYLSEVLVNDVAFLSRDIMMADLMLDNVASEETVTAEELAAIKENYLGIHEHGNAVVRLADMWLDSVDNADLSYQNNPFPTYMSYNFVRYIEELEPENASEDSAISLTEEEIENIELMKSVNDIWVKAVTDNLEGTTLPTSDAAREELQNEPRSIRMRLVTDKYWDTYVGSMVNDEDWVDMVEQMQRETEDYETEVENIF</sequence>
<evidence type="ECO:0000313" key="2">
    <source>
        <dbReference type="Proteomes" id="UP000199612"/>
    </source>
</evidence>